<evidence type="ECO:0000256" key="1">
    <source>
        <dbReference type="ARBA" id="ARBA00023125"/>
    </source>
</evidence>
<dbReference type="PROSITE" id="PS01081">
    <property type="entry name" value="HTH_TETR_1"/>
    <property type="match status" value="1"/>
</dbReference>
<dbReference type="Pfam" id="PF00440">
    <property type="entry name" value="TetR_N"/>
    <property type="match status" value="1"/>
</dbReference>
<reference evidence="4 5" key="1">
    <citation type="submission" date="2019-10" db="EMBL/GenBank/DDBJ databases">
        <title>Nocardia macrotermitis sp. nov. and Nocardia aurantia sp. nov., isolated from the gut of fungus growing-termite Macrotermes natalensis.</title>
        <authorList>
            <person name="Benndorf R."/>
            <person name="Schwitalla J."/>
            <person name="Martin K."/>
            <person name="De Beer W."/>
            <person name="Kaster A.-K."/>
            <person name="Vollmers J."/>
            <person name="Poulsen M."/>
            <person name="Beemelmanns C."/>
        </authorList>
    </citation>
    <scope>NUCLEOTIDE SEQUENCE [LARGE SCALE GENOMIC DNA]</scope>
    <source>
        <strain evidence="4 5">RB56</strain>
    </source>
</reference>
<keyword evidence="5" id="KW-1185">Reference proteome</keyword>
<name>A0A7K0DSZ9_9NOCA</name>
<dbReference type="InterPro" id="IPR023772">
    <property type="entry name" value="DNA-bd_HTH_TetR-type_CS"/>
</dbReference>
<feature type="DNA-binding region" description="H-T-H motif" evidence="2">
    <location>
        <begin position="42"/>
        <end position="61"/>
    </location>
</feature>
<dbReference type="PANTHER" id="PTHR30055">
    <property type="entry name" value="HTH-TYPE TRANSCRIPTIONAL REGULATOR RUTR"/>
    <property type="match status" value="1"/>
</dbReference>
<keyword evidence="1 2" id="KW-0238">DNA-binding</keyword>
<dbReference type="PRINTS" id="PR00455">
    <property type="entry name" value="HTHTETR"/>
</dbReference>
<dbReference type="InterPro" id="IPR041678">
    <property type="entry name" value="TetR_C_16"/>
</dbReference>
<evidence type="ECO:0000313" key="4">
    <source>
        <dbReference type="EMBL" id="MQY28881.1"/>
    </source>
</evidence>
<dbReference type="Gene3D" id="1.10.357.10">
    <property type="entry name" value="Tetracycline Repressor, domain 2"/>
    <property type="match status" value="1"/>
</dbReference>
<protein>
    <submittedName>
        <fullName evidence="4">HTH-type transcriptional regulator BetI</fullName>
    </submittedName>
</protein>
<dbReference type="InterPro" id="IPR009057">
    <property type="entry name" value="Homeodomain-like_sf"/>
</dbReference>
<dbReference type="Pfam" id="PF17920">
    <property type="entry name" value="TetR_C_16"/>
    <property type="match status" value="1"/>
</dbReference>
<dbReference type="EMBL" id="WEGI01000009">
    <property type="protein sequence ID" value="MQY28881.1"/>
    <property type="molecule type" value="Genomic_DNA"/>
</dbReference>
<dbReference type="OrthoDB" id="3210235at2"/>
<dbReference type="GO" id="GO:0000976">
    <property type="term" value="F:transcription cis-regulatory region binding"/>
    <property type="evidence" value="ECO:0007669"/>
    <property type="project" value="TreeGrafter"/>
</dbReference>
<evidence type="ECO:0000259" key="3">
    <source>
        <dbReference type="PROSITE" id="PS50977"/>
    </source>
</evidence>
<gene>
    <name evidence="4" type="primary">betI_8</name>
    <name evidence="4" type="ORF">NRB56_44660</name>
</gene>
<dbReference type="RefSeq" id="WP_153345116.1">
    <property type="nucleotide sequence ID" value="NZ_WEGI01000009.1"/>
</dbReference>
<dbReference type="GO" id="GO:0003700">
    <property type="term" value="F:DNA-binding transcription factor activity"/>
    <property type="evidence" value="ECO:0007669"/>
    <property type="project" value="TreeGrafter"/>
</dbReference>
<evidence type="ECO:0000256" key="2">
    <source>
        <dbReference type="PROSITE-ProRule" id="PRU00335"/>
    </source>
</evidence>
<organism evidence="4 5">
    <name type="scientific">Nocardia aurantia</name>
    <dbReference type="NCBI Taxonomy" id="2585199"/>
    <lineage>
        <taxon>Bacteria</taxon>
        <taxon>Bacillati</taxon>
        <taxon>Actinomycetota</taxon>
        <taxon>Actinomycetes</taxon>
        <taxon>Mycobacteriales</taxon>
        <taxon>Nocardiaceae</taxon>
        <taxon>Nocardia</taxon>
    </lineage>
</organism>
<dbReference type="InterPro" id="IPR036271">
    <property type="entry name" value="Tet_transcr_reg_TetR-rel_C_sf"/>
</dbReference>
<dbReference type="SUPFAM" id="SSF46689">
    <property type="entry name" value="Homeodomain-like"/>
    <property type="match status" value="1"/>
</dbReference>
<dbReference type="PROSITE" id="PS50977">
    <property type="entry name" value="HTH_TETR_2"/>
    <property type="match status" value="1"/>
</dbReference>
<dbReference type="PANTHER" id="PTHR30055:SF235">
    <property type="entry name" value="TRANSCRIPTIONAL REGULATORY PROTEIN"/>
    <property type="match status" value="1"/>
</dbReference>
<proteinExistence type="predicted"/>
<feature type="domain" description="HTH tetR-type" evidence="3">
    <location>
        <begin position="19"/>
        <end position="79"/>
    </location>
</feature>
<evidence type="ECO:0000313" key="5">
    <source>
        <dbReference type="Proteomes" id="UP000431401"/>
    </source>
</evidence>
<dbReference type="Gene3D" id="1.10.10.60">
    <property type="entry name" value="Homeodomain-like"/>
    <property type="match status" value="1"/>
</dbReference>
<dbReference type="Proteomes" id="UP000431401">
    <property type="component" value="Unassembled WGS sequence"/>
</dbReference>
<dbReference type="InterPro" id="IPR001647">
    <property type="entry name" value="HTH_TetR"/>
</dbReference>
<accession>A0A7K0DSZ9</accession>
<sequence>MTDTDAAADGRPMRRRDAVATRQSLLSAARTLMAERGVAGVSTREVAATAGVNQALVYRYFGSKDELFAEAARDSAMHSSDFFHNTPLPDIAPALLGSTRDDEAHATVARYLLAANDDVVREILRGRIQEYFGAILAARMPAPDAALRAELLAALVAGIGFLRDRIQTGELAAVDDTTLHAYVRRMIAPLLEPE</sequence>
<dbReference type="InterPro" id="IPR050109">
    <property type="entry name" value="HTH-type_TetR-like_transc_reg"/>
</dbReference>
<dbReference type="AlphaFoldDB" id="A0A7K0DSZ9"/>
<comment type="caution">
    <text evidence="4">The sequence shown here is derived from an EMBL/GenBank/DDBJ whole genome shotgun (WGS) entry which is preliminary data.</text>
</comment>
<dbReference type="SUPFAM" id="SSF48498">
    <property type="entry name" value="Tetracyclin repressor-like, C-terminal domain"/>
    <property type="match status" value="1"/>
</dbReference>